<comment type="similarity">
    <text evidence="3 20">Belongs to the phospholipase A1 family.</text>
</comment>
<reference evidence="22 23" key="1">
    <citation type="submission" date="2016-06" db="EMBL/GenBank/DDBJ databases">
        <title>Insight into the functional genes involving in sulfur oxidation in Pearl River water.</title>
        <authorList>
            <person name="Luo J."/>
            <person name="Tan X."/>
            <person name="Lin W."/>
        </authorList>
    </citation>
    <scope>NUCLEOTIDE SEQUENCE [LARGE SCALE GENOMIC DNA]</scope>
    <source>
        <strain evidence="22 23">LS2</strain>
    </source>
</reference>
<dbReference type="EC" id="3.1.1.4" evidence="6 20"/>
<dbReference type="AlphaFoldDB" id="A0A191ZG31"/>
<keyword evidence="14 20" id="KW-0442">Lipid degradation</keyword>
<dbReference type="Gene3D" id="2.40.230.10">
    <property type="entry name" value="Phospholipase A1"/>
    <property type="match status" value="1"/>
</dbReference>
<evidence type="ECO:0000313" key="23">
    <source>
        <dbReference type="Proteomes" id="UP000078596"/>
    </source>
</evidence>
<comment type="subunit">
    <text evidence="4 20">Homodimer; dimerization is reversible, and the dimeric form is the active one.</text>
</comment>
<comment type="cofactor">
    <cofactor evidence="20">
        <name>Ca(2+)</name>
        <dbReference type="ChEBI" id="CHEBI:29108"/>
    </cofactor>
    <text evidence="20">Binds 1 Ca(2+) ion per monomer. In the dimeric form the Ca(2+) is bound by different amino acids with binding of each Ca(2+) shared with ligands coming from each monomer. The Ca(2+) ion may have a role in catalysis.</text>
</comment>
<dbReference type="GO" id="GO:0009279">
    <property type="term" value="C:cell outer membrane"/>
    <property type="evidence" value="ECO:0007669"/>
    <property type="project" value="UniProtKB-SubCell"/>
</dbReference>
<feature type="binding site" description="in dimeric form" evidence="19">
    <location>
        <position position="161"/>
    </location>
    <ligand>
        <name>Ca(2+)</name>
        <dbReference type="ChEBI" id="CHEBI:29108"/>
        <label>1</label>
    </ligand>
</feature>
<keyword evidence="16" id="KW-0472">Membrane</keyword>
<proteinExistence type="inferred from homology"/>
<evidence type="ECO:0000256" key="9">
    <source>
        <dbReference type="ARBA" id="ARBA00022692"/>
    </source>
</evidence>
<evidence type="ECO:0000256" key="16">
    <source>
        <dbReference type="ARBA" id="ARBA00023136"/>
    </source>
</evidence>
<dbReference type="Proteomes" id="UP000078596">
    <property type="component" value="Chromosome"/>
</dbReference>
<feature type="active site" description="Proton acceptor" evidence="18">
    <location>
        <position position="151"/>
    </location>
</feature>
<evidence type="ECO:0000256" key="3">
    <source>
        <dbReference type="ARBA" id="ARBA00010525"/>
    </source>
</evidence>
<dbReference type="InterPro" id="IPR036541">
    <property type="entry name" value="PLipase_A1_sf"/>
</dbReference>
<feature type="region of interest" description="Disordered" evidence="21">
    <location>
        <begin position="1"/>
        <end position="29"/>
    </location>
</feature>
<dbReference type="EC" id="3.1.1.32" evidence="5 20"/>
<comment type="subcellular location">
    <subcellularLocation>
        <location evidence="20">Cell outer membrane</location>
        <topology evidence="20">Multi-pass membrane protein</topology>
    </subcellularLocation>
    <text evidence="20">One of the very few enzymes located there.</text>
</comment>
<evidence type="ECO:0000256" key="12">
    <source>
        <dbReference type="ARBA" id="ARBA00022801"/>
    </source>
</evidence>
<dbReference type="CDD" id="cd00541">
    <property type="entry name" value="OMPLA"/>
    <property type="match status" value="1"/>
</dbReference>
<evidence type="ECO:0000256" key="18">
    <source>
        <dbReference type="PIRSR" id="PIRSR603187-1"/>
    </source>
</evidence>
<sequence length="282" mass="32308">MPPASAEPIGSPSSVESEEDALGKRLADEEQKNDNPFLIRAFKPNYMLVASYTPTRLDRPVYDFSPQQVEAKFQLSFQFDWWDQPFGKDTAFYFGYTQLSFWQLYNSELLGSHASAPFRETNYEPEIGLDMTTHHRLGDMDFRKLRFSFIHQSNGQGGERSRSWNRLAVQSVFGAGNLAGAIRAWYRLPESRATDDNPDITDYLGYGDLTLAYKIKDATLSATLRNNLRRNNRGSIEINYSQPLNKHIRGYVQYFNGYGESLIDYNRSISRFGIGVALTDWL</sequence>
<evidence type="ECO:0000256" key="8">
    <source>
        <dbReference type="ARBA" id="ARBA00022452"/>
    </source>
</evidence>
<keyword evidence="11" id="KW-0732">Signal</keyword>
<feature type="binding site" description="in dimeric form" evidence="19">
    <location>
        <position position="115"/>
    </location>
    <ligand>
        <name>Ca(2+)</name>
        <dbReference type="ChEBI" id="CHEBI:29108"/>
        <label>1</label>
    </ligand>
</feature>
<evidence type="ECO:0000256" key="4">
    <source>
        <dbReference type="ARBA" id="ARBA00011702"/>
    </source>
</evidence>
<evidence type="ECO:0000256" key="5">
    <source>
        <dbReference type="ARBA" id="ARBA00013179"/>
    </source>
</evidence>
<keyword evidence="15 20" id="KW-0443">Lipid metabolism</keyword>
<dbReference type="PANTHER" id="PTHR40457">
    <property type="entry name" value="PHOSPHOLIPASE A1"/>
    <property type="match status" value="1"/>
</dbReference>
<evidence type="ECO:0000256" key="1">
    <source>
        <dbReference type="ARBA" id="ARBA00000111"/>
    </source>
</evidence>
<evidence type="ECO:0000256" key="13">
    <source>
        <dbReference type="ARBA" id="ARBA00022837"/>
    </source>
</evidence>
<keyword evidence="23" id="KW-1185">Reference proteome</keyword>
<dbReference type="Pfam" id="PF02253">
    <property type="entry name" value="PLA1"/>
    <property type="match status" value="1"/>
</dbReference>
<dbReference type="EMBL" id="CP016027">
    <property type="protein sequence ID" value="ANJ66841.1"/>
    <property type="molecule type" value="Genomic_DNA"/>
</dbReference>
<keyword evidence="13 19" id="KW-0106">Calcium</keyword>
<comment type="catalytic activity">
    <reaction evidence="2 20">
        <text>a 1,2-diacyl-sn-glycero-3-phosphocholine + H2O = a 1-acyl-sn-glycero-3-phosphocholine + a fatty acid + H(+)</text>
        <dbReference type="Rhea" id="RHEA:15801"/>
        <dbReference type="ChEBI" id="CHEBI:15377"/>
        <dbReference type="ChEBI" id="CHEBI:15378"/>
        <dbReference type="ChEBI" id="CHEBI:28868"/>
        <dbReference type="ChEBI" id="CHEBI:57643"/>
        <dbReference type="ChEBI" id="CHEBI:58168"/>
        <dbReference type="EC" id="3.1.1.4"/>
    </reaction>
</comment>
<evidence type="ECO:0000256" key="2">
    <source>
        <dbReference type="ARBA" id="ARBA00001604"/>
    </source>
</evidence>
<dbReference type="InterPro" id="IPR003187">
    <property type="entry name" value="PLipase_A1"/>
</dbReference>
<comment type="catalytic activity">
    <reaction evidence="1 20">
        <text>a 1,2-diacyl-sn-glycero-3-phosphocholine + H2O = a 2-acyl-sn-glycero-3-phosphocholine + a fatty acid + H(+)</text>
        <dbReference type="Rhea" id="RHEA:18689"/>
        <dbReference type="ChEBI" id="CHEBI:15377"/>
        <dbReference type="ChEBI" id="CHEBI:15378"/>
        <dbReference type="ChEBI" id="CHEBI:28868"/>
        <dbReference type="ChEBI" id="CHEBI:57643"/>
        <dbReference type="ChEBI" id="CHEBI:57875"/>
        <dbReference type="EC" id="3.1.1.32"/>
    </reaction>
</comment>
<keyword evidence="17 20" id="KW-0998">Cell outer membrane</keyword>
<evidence type="ECO:0000256" key="7">
    <source>
        <dbReference type="ARBA" id="ARBA00021726"/>
    </source>
</evidence>
<evidence type="ECO:0000256" key="15">
    <source>
        <dbReference type="ARBA" id="ARBA00023098"/>
    </source>
</evidence>
<evidence type="ECO:0000256" key="14">
    <source>
        <dbReference type="ARBA" id="ARBA00022963"/>
    </source>
</evidence>
<dbReference type="KEGG" id="haz:A9404_05130"/>
<evidence type="ECO:0000256" key="19">
    <source>
        <dbReference type="PIRSR" id="PIRSR603187-2"/>
    </source>
</evidence>
<dbReference type="GO" id="GO:0005509">
    <property type="term" value="F:calcium ion binding"/>
    <property type="evidence" value="ECO:0007669"/>
    <property type="project" value="TreeGrafter"/>
</dbReference>
<comment type="function">
    <text evidence="20">Hydrolysis of phosphatidylcholine with phospholipase A2 (EC 3.1.1.4) and phospholipase A1 (EC 3.1.1.32) activities.</text>
</comment>
<gene>
    <name evidence="22" type="ORF">A9404_05130</name>
</gene>
<dbReference type="SUPFAM" id="SSF56931">
    <property type="entry name" value="Outer membrane phospholipase A (OMPLA)"/>
    <property type="match status" value="1"/>
</dbReference>
<protein>
    <recommendedName>
        <fullName evidence="7 20">Phospholipase A1</fullName>
        <ecNumber evidence="5 20">3.1.1.32</ecNumber>
        <ecNumber evidence="6 20">3.1.1.4</ecNumber>
    </recommendedName>
    <alternativeName>
        <fullName evidence="20">Phosphatidylcholine 1-acylhydrolase</fullName>
    </alternativeName>
</protein>
<keyword evidence="9" id="KW-0812">Transmembrane</keyword>
<organism evidence="22 23">
    <name type="scientific">Halothiobacillus diazotrophicus</name>
    <dbReference type="NCBI Taxonomy" id="1860122"/>
    <lineage>
        <taxon>Bacteria</taxon>
        <taxon>Pseudomonadati</taxon>
        <taxon>Pseudomonadota</taxon>
        <taxon>Gammaproteobacteria</taxon>
        <taxon>Chromatiales</taxon>
        <taxon>Halothiobacillaceae</taxon>
        <taxon>Halothiobacillus</taxon>
    </lineage>
</organism>
<evidence type="ECO:0000313" key="22">
    <source>
        <dbReference type="EMBL" id="ANJ66841.1"/>
    </source>
</evidence>
<evidence type="ECO:0000256" key="21">
    <source>
        <dbReference type="SAM" id="MobiDB-lite"/>
    </source>
</evidence>
<dbReference type="GO" id="GO:0016042">
    <property type="term" value="P:lipid catabolic process"/>
    <property type="evidence" value="ECO:0007669"/>
    <property type="project" value="UniProtKB-KW"/>
</dbReference>
<keyword evidence="8" id="KW-1134">Transmembrane beta strand</keyword>
<dbReference type="GO" id="GO:0008970">
    <property type="term" value="F:phospholipase A1 activity"/>
    <property type="evidence" value="ECO:0007669"/>
    <property type="project" value="UniProtKB-EC"/>
</dbReference>
<dbReference type="PANTHER" id="PTHR40457:SF1">
    <property type="entry name" value="PHOSPHOLIPASE A1"/>
    <property type="match status" value="1"/>
</dbReference>
<evidence type="ECO:0000256" key="6">
    <source>
        <dbReference type="ARBA" id="ARBA00013278"/>
    </source>
</evidence>
<evidence type="ECO:0000256" key="10">
    <source>
        <dbReference type="ARBA" id="ARBA00022723"/>
    </source>
</evidence>
<evidence type="ECO:0000256" key="17">
    <source>
        <dbReference type="ARBA" id="ARBA00023237"/>
    </source>
</evidence>
<feature type="binding site" description="in dimeric form" evidence="19">
    <location>
        <position position="196"/>
    </location>
    <ligand>
        <name>Ca(2+)</name>
        <dbReference type="ChEBI" id="CHEBI:29108"/>
        <label>1</label>
    </ligand>
</feature>
<feature type="active site" description="Nucleophile" evidence="18">
    <location>
        <position position="153"/>
    </location>
</feature>
<dbReference type="STRING" id="1860122.A9404_05130"/>
<dbReference type="PRINTS" id="PR01486">
    <property type="entry name" value="PHPHLIPASEA1"/>
</dbReference>
<accession>A0A191ZG31</accession>
<keyword evidence="10 19" id="KW-0479">Metal-binding</keyword>
<evidence type="ECO:0000256" key="11">
    <source>
        <dbReference type="ARBA" id="ARBA00022729"/>
    </source>
</evidence>
<dbReference type="GO" id="GO:0004623">
    <property type="term" value="F:phospholipase A2 activity"/>
    <property type="evidence" value="ECO:0007669"/>
    <property type="project" value="UniProtKB-EC"/>
</dbReference>
<evidence type="ECO:0000256" key="20">
    <source>
        <dbReference type="RuleBase" id="RU366027"/>
    </source>
</evidence>
<name>A0A191ZG31_9GAMM</name>
<keyword evidence="12 20" id="KW-0378">Hydrolase</keyword>